<name>A0A232EIT3_9HYME</name>
<comment type="caution">
    <text evidence="1">The sequence shown here is derived from an EMBL/GenBank/DDBJ whole genome shotgun (WGS) entry which is preliminary data.</text>
</comment>
<accession>A0A232EIT3</accession>
<protein>
    <submittedName>
        <fullName evidence="1">Uncharacterized protein</fullName>
    </submittedName>
</protein>
<keyword evidence="2" id="KW-1185">Reference proteome</keyword>
<reference evidence="1 2" key="1">
    <citation type="journal article" date="2017" name="Curr. Biol.">
        <title>The Evolution of Venom by Co-option of Single-Copy Genes.</title>
        <authorList>
            <person name="Martinson E.O."/>
            <person name="Mrinalini"/>
            <person name="Kelkar Y.D."/>
            <person name="Chang C.H."/>
            <person name="Werren J.H."/>
        </authorList>
    </citation>
    <scope>NUCLEOTIDE SEQUENCE [LARGE SCALE GENOMIC DNA]</scope>
    <source>
        <strain evidence="1 2">Alberta</strain>
        <tissue evidence="1">Whole body</tissue>
    </source>
</reference>
<proteinExistence type="predicted"/>
<dbReference type="EMBL" id="NNAY01004166">
    <property type="protein sequence ID" value="OXU18255.1"/>
    <property type="molecule type" value="Genomic_DNA"/>
</dbReference>
<sequence length="145" mass="16741">MNALNWEVEDYVASKTNLIEDIDPMKSLANIYSFTTAHNPKTGILRSTYMRNKYYKQKFHYIQPIRVAILDDDKSETQHFFTYVPILETIQSLLMNDNVQPFCINQRKSSNSNSLFDVNDGNVIKNSNFFNVKNIVQIGFVSGCV</sequence>
<organism evidence="1 2">
    <name type="scientific">Trichomalopsis sarcophagae</name>
    <dbReference type="NCBI Taxonomy" id="543379"/>
    <lineage>
        <taxon>Eukaryota</taxon>
        <taxon>Metazoa</taxon>
        <taxon>Ecdysozoa</taxon>
        <taxon>Arthropoda</taxon>
        <taxon>Hexapoda</taxon>
        <taxon>Insecta</taxon>
        <taxon>Pterygota</taxon>
        <taxon>Neoptera</taxon>
        <taxon>Endopterygota</taxon>
        <taxon>Hymenoptera</taxon>
        <taxon>Apocrita</taxon>
        <taxon>Proctotrupomorpha</taxon>
        <taxon>Chalcidoidea</taxon>
        <taxon>Pteromalidae</taxon>
        <taxon>Pteromalinae</taxon>
        <taxon>Trichomalopsis</taxon>
    </lineage>
</organism>
<dbReference type="AlphaFoldDB" id="A0A232EIT3"/>
<gene>
    <name evidence="1" type="ORF">TSAR_005808</name>
</gene>
<evidence type="ECO:0000313" key="2">
    <source>
        <dbReference type="Proteomes" id="UP000215335"/>
    </source>
</evidence>
<evidence type="ECO:0000313" key="1">
    <source>
        <dbReference type="EMBL" id="OXU18255.1"/>
    </source>
</evidence>
<dbReference type="Proteomes" id="UP000215335">
    <property type="component" value="Unassembled WGS sequence"/>
</dbReference>